<evidence type="ECO:0000313" key="1">
    <source>
        <dbReference type="EMBL" id="MBK3495153.1"/>
    </source>
</evidence>
<dbReference type="RefSeq" id="WP_200748921.1">
    <property type="nucleotide sequence ID" value="NZ_JAEOAH010000011.1"/>
</dbReference>
<protein>
    <submittedName>
        <fullName evidence="1">Uncharacterized protein</fullName>
    </submittedName>
</protein>
<reference evidence="1 2" key="1">
    <citation type="submission" date="2020-12" db="EMBL/GenBank/DDBJ databases">
        <title>YIM B01967 draft genome.</title>
        <authorList>
            <person name="Yan X."/>
        </authorList>
    </citation>
    <scope>NUCLEOTIDE SEQUENCE [LARGE SCALE GENOMIC DNA]</scope>
    <source>
        <strain evidence="1 2">YIM B01967</strain>
    </source>
</reference>
<sequence length="221" mass="25808">MDKEPFITFGHLTDDRISNVTIDQKQATIIDTPNGERLWYGLSESEEKKVRFIDQNGSGKAIPSRNAFYTRAYDGRKLNIAIIGENLERTYNQVTFTNVEADELNNAKTAYDAFYITDQYFNELSQKKWKKTFRNIKTPVFFLNMDEHTFIYYTGELTYDKHSFPSNSNSEGFVNVKVKGEKNVHYWGYGDPSDSTNPNEVPQDIMNFMLRDIEKFTYKEN</sequence>
<organism evidence="1 2">
    <name type="scientific">Viridibacillus soli</name>
    <dbReference type="NCBI Taxonomy" id="2798301"/>
    <lineage>
        <taxon>Bacteria</taxon>
        <taxon>Bacillati</taxon>
        <taxon>Bacillota</taxon>
        <taxon>Bacilli</taxon>
        <taxon>Bacillales</taxon>
        <taxon>Caryophanaceae</taxon>
        <taxon>Viridibacillus</taxon>
    </lineage>
</organism>
<evidence type="ECO:0000313" key="2">
    <source>
        <dbReference type="Proteomes" id="UP000618943"/>
    </source>
</evidence>
<dbReference type="EMBL" id="JAEOAH010000011">
    <property type="protein sequence ID" value="MBK3495153.1"/>
    <property type="molecule type" value="Genomic_DNA"/>
</dbReference>
<proteinExistence type="predicted"/>
<dbReference type="Proteomes" id="UP000618943">
    <property type="component" value="Unassembled WGS sequence"/>
</dbReference>
<gene>
    <name evidence="1" type="ORF">JFL43_09855</name>
</gene>
<name>A0ABS1H804_9BACL</name>
<accession>A0ABS1H804</accession>
<keyword evidence="2" id="KW-1185">Reference proteome</keyword>
<comment type="caution">
    <text evidence="1">The sequence shown here is derived from an EMBL/GenBank/DDBJ whole genome shotgun (WGS) entry which is preliminary data.</text>
</comment>